<comment type="catalytic activity">
    <reaction evidence="1">
        <text>[protein]-peptidylproline (omega=180) = [protein]-peptidylproline (omega=0)</text>
        <dbReference type="Rhea" id="RHEA:16237"/>
        <dbReference type="Rhea" id="RHEA-COMP:10747"/>
        <dbReference type="Rhea" id="RHEA-COMP:10748"/>
        <dbReference type="ChEBI" id="CHEBI:83833"/>
        <dbReference type="ChEBI" id="CHEBI:83834"/>
        <dbReference type="EC" id="5.2.1.8"/>
    </reaction>
</comment>
<dbReference type="EC" id="5.2.1.8" evidence="3"/>
<dbReference type="Pfam" id="PF05698">
    <property type="entry name" value="Trigger_C"/>
    <property type="match status" value="1"/>
</dbReference>
<evidence type="ECO:0000256" key="8">
    <source>
        <dbReference type="SAM" id="MobiDB-lite"/>
    </source>
</evidence>
<keyword evidence="5" id="KW-0143">Chaperone</keyword>
<evidence type="ECO:0000256" key="5">
    <source>
        <dbReference type="ARBA" id="ARBA00023186"/>
    </source>
</evidence>
<keyword evidence="7" id="KW-0175">Coiled coil</keyword>
<dbReference type="InterPro" id="IPR036611">
    <property type="entry name" value="Trigger_fac_ribosome-bd_sf"/>
</dbReference>
<feature type="compositionally biased region" description="Low complexity" evidence="8">
    <location>
        <begin position="60"/>
        <end position="71"/>
    </location>
</feature>
<dbReference type="InterPro" id="IPR005215">
    <property type="entry name" value="Trig_fac"/>
</dbReference>
<dbReference type="PANTHER" id="PTHR30560">
    <property type="entry name" value="TRIGGER FACTOR CHAPERONE AND PEPTIDYL-PROLYL CIS/TRANS ISOMERASE"/>
    <property type="match status" value="1"/>
</dbReference>
<keyword evidence="4" id="KW-0697">Rotamase</keyword>
<dbReference type="PANTHER" id="PTHR30560:SF3">
    <property type="entry name" value="TRIGGER FACTOR-LIKE PROTEIN TIG, CHLOROPLASTIC"/>
    <property type="match status" value="1"/>
</dbReference>
<dbReference type="Gene3D" id="3.30.70.1050">
    <property type="entry name" value="Trigger factor ribosome-binding domain"/>
    <property type="match status" value="1"/>
</dbReference>
<sequence length="538" mass="59479">MIPLKTTHDVISTRFPIHSCHAGSRKLTSSKRALPPPLCSKFKPSKDRTSSCRLSAQANPVPEVEVVDPLPGDTGTSLAESTPSQAGDSVTVGEEVLPNSHIRLTITVPATFVRKAYQRAMRKLRAETDVPGFRKGKKVPDRVVIDAAGGPDMANGAAVEIILNDVLPVALQKYKDTAIAESERIEEQFDDLIKDFDLDSSFVFHIGLDIQPTHSWKAPYKDIKVEVASLGDTEEDTATVETKILQLRKNKGTMKLVAGRPLQLGDVAIVDFGTVRTDTNEEIPGSQRKGMQLDTGLGDRAIGLVGIVEGMVGMTVGDERAITTQVGDTWWEPDTLRGVGIRADIKLKELFEWELPELTDDLVEASFPGVGSVESLRAALTDSTAAQREEDQKEAVHEALIRAVADCVDADIPDSAIRQLAENEYQAKLHEIQLKENLPFEEINQLANPEMLQNYIESRREKLLVLQKATLGIADIFVQEGMQLSEQEVRKEMDDAAADFQQNEQEFDEGRLREQVEEVLKAEKVLEWLEQNTTIVIK</sequence>
<dbReference type="InterPro" id="IPR008880">
    <property type="entry name" value="Trigger_fac_C"/>
</dbReference>
<dbReference type="Gene3D" id="1.10.3120.10">
    <property type="entry name" value="Trigger factor, C-terminal domain"/>
    <property type="match status" value="1"/>
</dbReference>
<evidence type="ECO:0000256" key="7">
    <source>
        <dbReference type="SAM" id="Coils"/>
    </source>
</evidence>
<dbReference type="InterPro" id="IPR046357">
    <property type="entry name" value="PPIase_dom_sf"/>
</dbReference>
<evidence type="ECO:0000313" key="12">
    <source>
        <dbReference type="Proteomes" id="UP001491310"/>
    </source>
</evidence>
<dbReference type="InterPro" id="IPR008881">
    <property type="entry name" value="Trigger_fac_ribosome-bd_bac"/>
</dbReference>
<dbReference type="HAMAP" id="MF_00303">
    <property type="entry name" value="Trigger_factor_Tig"/>
    <property type="match status" value="1"/>
</dbReference>
<reference evidence="11 12" key="1">
    <citation type="journal article" date="2024" name="Nat. Commun.">
        <title>Phylogenomics reveals the evolutionary origins of lichenization in chlorophyte algae.</title>
        <authorList>
            <person name="Puginier C."/>
            <person name="Libourel C."/>
            <person name="Otte J."/>
            <person name="Skaloud P."/>
            <person name="Haon M."/>
            <person name="Grisel S."/>
            <person name="Petersen M."/>
            <person name="Berrin J.G."/>
            <person name="Delaux P.M."/>
            <person name="Dal Grande F."/>
            <person name="Keller J."/>
        </authorList>
    </citation>
    <scope>NUCLEOTIDE SEQUENCE [LARGE SCALE GENOMIC DNA]</scope>
    <source>
        <strain evidence="11 12">SAG 216-7</strain>
    </source>
</reference>
<keyword evidence="12" id="KW-1185">Reference proteome</keyword>
<dbReference type="Gene3D" id="3.10.50.40">
    <property type="match status" value="1"/>
</dbReference>
<evidence type="ECO:0000256" key="6">
    <source>
        <dbReference type="ARBA" id="ARBA00023235"/>
    </source>
</evidence>
<dbReference type="InterPro" id="IPR037041">
    <property type="entry name" value="Trigger_fac_C_sf"/>
</dbReference>
<feature type="region of interest" description="Disordered" evidence="8">
    <location>
        <begin position="25"/>
        <end position="89"/>
    </location>
</feature>
<evidence type="ECO:0000259" key="10">
    <source>
        <dbReference type="Pfam" id="PF05698"/>
    </source>
</evidence>
<name>A0ABR2YR58_9CHLO</name>
<evidence type="ECO:0000259" key="9">
    <source>
        <dbReference type="Pfam" id="PF05697"/>
    </source>
</evidence>
<comment type="caution">
    <text evidence="11">The sequence shown here is derived from an EMBL/GenBank/DDBJ whole genome shotgun (WGS) entry which is preliminary data.</text>
</comment>
<feature type="compositionally biased region" description="Polar residues" evidence="8">
    <location>
        <begin position="74"/>
        <end position="88"/>
    </location>
</feature>
<accession>A0ABR2YR58</accession>
<evidence type="ECO:0000256" key="3">
    <source>
        <dbReference type="ARBA" id="ARBA00013194"/>
    </source>
</evidence>
<organism evidence="11 12">
    <name type="scientific">Coccomyxa subellipsoidea</name>
    <dbReference type="NCBI Taxonomy" id="248742"/>
    <lineage>
        <taxon>Eukaryota</taxon>
        <taxon>Viridiplantae</taxon>
        <taxon>Chlorophyta</taxon>
        <taxon>core chlorophytes</taxon>
        <taxon>Trebouxiophyceae</taxon>
        <taxon>Trebouxiophyceae incertae sedis</taxon>
        <taxon>Coccomyxaceae</taxon>
        <taxon>Coccomyxa</taxon>
    </lineage>
</organism>
<dbReference type="InterPro" id="IPR027304">
    <property type="entry name" value="Trigger_fact/SurA_dom_sf"/>
</dbReference>
<comment type="similarity">
    <text evidence="2">Belongs to the FKBP-type PPIase family. Tig subfamily.</text>
</comment>
<evidence type="ECO:0000256" key="2">
    <source>
        <dbReference type="ARBA" id="ARBA00005464"/>
    </source>
</evidence>
<protein>
    <recommendedName>
        <fullName evidence="3">peptidylprolyl isomerase</fullName>
        <ecNumber evidence="3">5.2.1.8</ecNumber>
    </recommendedName>
</protein>
<dbReference type="Proteomes" id="UP001491310">
    <property type="component" value="Unassembled WGS sequence"/>
</dbReference>
<dbReference type="Pfam" id="PF05697">
    <property type="entry name" value="Trigger_N"/>
    <property type="match status" value="1"/>
</dbReference>
<keyword evidence="6" id="KW-0413">Isomerase</keyword>
<proteinExistence type="inferred from homology"/>
<dbReference type="SUPFAM" id="SSF109998">
    <property type="entry name" value="Triger factor/SurA peptide-binding domain-like"/>
    <property type="match status" value="1"/>
</dbReference>
<feature type="domain" description="Trigger factor ribosome-binding bacterial" evidence="9">
    <location>
        <begin position="94"/>
        <end position="236"/>
    </location>
</feature>
<dbReference type="SUPFAM" id="SSF54534">
    <property type="entry name" value="FKBP-like"/>
    <property type="match status" value="1"/>
</dbReference>
<feature type="domain" description="Trigger factor C-terminal" evidence="10">
    <location>
        <begin position="372"/>
        <end position="529"/>
    </location>
</feature>
<dbReference type="EMBL" id="JALJOT010000006">
    <property type="protein sequence ID" value="KAK9909292.1"/>
    <property type="molecule type" value="Genomic_DNA"/>
</dbReference>
<gene>
    <name evidence="11" type="ORF">WJX75_000086</name>
</gene>
<dbReference type="SUPFAM" id="SSF102735">
    <property type="entry name" value="Trigger factor ribosome-binding domain"/>
    <property type="match status" value="1"/>
</dbReference>
<feature type="coiled-coil region" evidence="7">
    <location>
        <begin position="486"/>
        <end position="532"/>
    </location>
</feature>
<evidence type="ECO:0000256" key="1">
    <source>
        <dbReference type="ARBA" id="ARBA00000971"/>
    </source>
</evidence>
<evidence type="ECO:0000313" key="11">
    <source>
        <dbReference type="EMBL" id="KAK9909292.1"/>
    </source>
</evidence>
<evidence type="ECO:0000256" key="4">
    <source>
        <dbReference type="ARBA" id="ARBA00023110"/>
    </source>
</evidence>